<feature type="signal peptide" evidence="1">
    <location>
        <begin position="1"/>
        <end position="20"/>
    </location>
</feature>
<gene>
    <name evidence="2" type="ORF">SAMN06265373_109141</name>
</gene>
<keyword evidence="3" id="KW-1185">Reference proteome</keyword>
<dbReference type="RefSeq" id="WP_283427640.1">
    <property type="nucleotide sequence ID" value="NZ_FXTY01000009.1"/>
</dbReference>
<organism evidence="2 3">
    <name type="scientific">Shimia sagamensis</name>
    <dbReference type="NCBI Taxonomy" id="1566352"/>
    <lineage>
        <taxon>Bacteria</taxon>
        <taxon>Pseudomonadati</taxon>
        <taxon>Pseudomonadota</taxon>
        <taxon>Alphaproteobacteria</taxon>
        <taxon>Rhodobacterales</taxon>
        <taxon>Roseobacteraceae</taxon>
    </lineage>
</organism>
<sequence length="141" mass="15152">MRVLTIASCVLFALPLAAQAQSCRGVQSLDLGNGTQACVVKIEEGAITTTKTRDDHASTQKHKRAQPMVGAIMAGPVPSKRATVKKQMLAMCKATQAKVSAQFANQKYNRVILIQDWTKAGGDVQAGFSSDTCKGFRFFDS</sequence>
<comment type="caution">
    <text evidence="2">The sequence shown here is derived from an EMBL/GenBank/DDBJ whole genome shotgun (WGS) entry which is preliminary data.</text>
</comment>
<accession>A0ABY1PGJ6</accession>
<reference evidence="2 3" key="1">
    <citation type="submission" date="2017-05" db="EMBL/GenBank/DDBJ databases">
        <authorList>
            <person name="Varghese N."/>
            <person name="Submissions S."/>
        </authorList>
    </citation>
    <scope>NUCLEOTIDE SEQUENCE [LARGE SCALE GENOMIC DNA]</scope>
    <source>
        <strain evidence="2 3">DSM 29734</strain>
    </source>
</reference>
<evidence type="ECO:0000313" key="2">
    <source>
        <dbReference type="EMBL" id="SMP33825.1"/>
    </source>
</evidence>
<keyword evidence="1" id="KW-0732">Signal</keyword>
<evidence type="ECO:0000256" key="1">
    <source>
        <dbReference type="SAM" id="SignalP"/>
    </source>
</evidence>
<feature type="chain" id="PRO_5046957131" evidence="1">
    <location>
        <begin position="21"/>
        <end position="141"/>
    </location>
</feature>
<dbReference type="Proteomes" id="UP001157961">
    <property type="component" value="Unassembled WGS sequence"/>
</dbReference>
<proteinExistence type="predicted"/>
<evidence type="ECO:0000313" key="3">
    <source>
        <dbReference type="Proteomes" id="UP001157961"/>
    </source>
</evidence>
<protein>
    <submittedName>
        <fullName evidence="2">Uncharacterized protein</fullName>
    </submittedName>
</protein>
<name>A0ABY1PGJ6_9RHOB</name>
<dbReference type="EMBL" id="FXTY01000009">
    <property type="protein sequence ID" value="SMP33825.1"/>
    <property type="molecule type" value="Genomic_DNA"/>
</dbReference>